<dbReference type="InterPro" id="IPR016024">
    <property type="entry name" value="ARM-type_fold"/>
</dbReference>
<dbReference type="InterPro" id="IPR011989">
    <property type="entry name" value="ARM-like"/>
</dbReference>
<comment type="caution">
    <text evidence="1">The sequence shown here is derived from an EMBL/GenBank/DDBJ whole genome shotgun (WGS) entry which is preliminary data.</text>
</comment>
<dbReference type="OrthoDB" id="244954at2759"/>
<keyword evidence="2" id="KW-1185">Reference proteome</keyword>
<dbReference type="AlphaFoldDB" id="S9U3R2"/>
<accession>S9U3R2</accession>
<dbReference type="EMBL" id="ATMH01007707">
    <property type="protein sequence ID" value="EPY23449.1"/>
    <property type="molecule type" value="Genomic_DNA"/>
</dbReference>
<organism evidence="1 2">
    <name type="scientific">Strigomonas culicis</name>
    <dbReference type="NCBI Taxonomy" id="28005"/>
    <lineage>
        <taxon>Eukaryota</taxon>
        <taxon>Discoba</taxon>
        <taxon>Euglenozoa</taxon>
        <taxon>Kinetoplastea</taxon>
        <taxon>Metakinetoplastina</taxon>
        <taxon>Trypanosomatida</taxon>
        <taxon>Trypanosomatidae</taxon>
        <taxon>Strigomonadinae</taxon>
        <taxon>Strigomonas</taxon>
    </lineage>
</organism>
<protein>
    <submittedName>
        <fullName evidence="1">Uncharacterized protein</fullName>
    </submittedName>
</protein>
<name>S9U3R2_9TRYP</name>
<dbReference type="Gene3D" id="1.25.10.10">
    <property type="entry name" value="Leucine-rich Repeat Variant"/>
    <property type="match status" value="1"/>
</dbReference>
<gene>
    <name evidence="1" type="ORF">STCU_07707</name>
</gene>
<dbReference type="SUPFAM" id="SSF48371">
    <property type="entry name" value="ARM repeat"/>
    <property type="match status" value="1"/>
</dbReference>
<reference evidence="1 2" key="1">
    <citation type="journal article" date="2013" name="PLoS ONE">
        <title>Predicting the Proteins of Angomonas deanei, Strigomonas culicis and Their Respective Endosymbionts Reveals New Aspects of the Trypanosomatidae Family.</title>
        <authorList>
            <person name="Motta M.C."/>
            <person name="Martins A.C."/>
            <person name="de Souza S.S."/>
            <person name="Catta-Preta C.M."/>
            <person name="Silva R."/>
            <person name="Klein C.C."/>
            <person name="de Almeida L.G."/>
            <person name="de Lima Cunha O."/>
            <person name="Ciapina L.P."/>
            <person name="Brocchi M."/>
            <person name="Colabardini A.C."/>
            <person name="de Araujo Lima B."/>
            <person name="Machado C.R."/>
            <person name="de Almeida Soares C.M."/>
            <person name="Probst C.M."/>
            <person name="de Menezes C.B."/>
            <person name="Thompson C.E."/>
            <person name="Bartholomeu D.C."/>
            <person name="Gradia D.F."/>
            <person name="Pavoni D.P."/>
            <person name="Grisard E.C."/>
            <person name="Fantinatti-Garboggini F."/>
            <person name="Marchini F.K."/>
            <person name="Rodrigues-Luiz G.F."/>
            <person name="Wagner G."/>
            <person name="Goldman G.H."/>
            <person name="Fietto J.L."/>
            <person name="Elias M.C."/>
            <person name="Goldman M.H."/>
            <person name="Sagot M.F."/>
            <person name="Pereira M."/>
            <person name="Stoco P.H."/>
            <person name="de Mendonca-Neto R.P."/>
            <person name="Teixeira S.M."/>
            <person name="Maciel T.E."/>
            <person name="de Oliveira Mendes T.A."/>
            <person name="Urmenyi T.P."/>
            <person name="de Souza W."/>
            <person name="Schenkman S."/>
            <person name="de Vasconcelos A.T."/>
        </authorList>
    </citation>
    <scope>NUCLEOTIDE SEQUENCE [LARGE SCALE GENOMIC DNA]</scope>
</reference>
<evidence type="ECO:0000313" key="1">
    <source>
        <dbReference type="EMBL" id="EPY23449.1"/>
    </source>
</evidence>
<dbReference type="Proteomes" id="UP000015354">
    <property type="component" value="Unassembled WGS sequence"/>
</dbReference>
<proteinExistence type="predicted"/>
<sequence>MLQTLPKPLVRSISVQLCYPLLCILRIPSLMFVNIVCTLLLQLDEGAFATMNVLDLYAAFRRLLPKNLFHPDTGTAPEGVALSQQQLGFAGLYDQVFAEVRGHAGKLLSVTAKLNPSATNQYVLKLLTDLCPPQGTAEDERTVAGFVTHRSATFTSWECTQFMLSHLFGAFPLCSDYVPECIQALREREPTDAVLQPLYFNMLSYFWTYTGVDALNVWVATLDILFNCVEERARDRRDPDVSAARRRALTLLISVSMEHAAKFVSLVPAVVKRTEALLFSTRTSTEKSLLYESLASFLTCLPVEDADSYLESLLKPVLSILEQHITPMDEALFIQTAAAPGEQDRARREEVRQSLMVLAAVLRRCRQTPYVAHLLGRLGPLVLHAMHLLHSVTPQSLPDGFKAILEMDDQMREQQLPGAKRRSDLSRNAVMDARGFLQSMRYNLYEIFGTLSECLPAAERVEVLRSLGPAAEHAPIHVIRTLTERCLIPMTQSHEELLLHGLAVIDLFFVKRSAVVQAARARAAADERPRGGRAVNQNDDVIDEKQWFYYTKTVMAFIRARVMDTNLWQRSTEYLWGVCQIMTHIFESNTDFKDSSRFLQSLLDLKAEPGCAAGLEEALAQCHMIIYAGLVQYAIDRDRIPMTPKDRETYVYHLVVPYD</sequence>
<evidence type="ECO:0000313" key="2">
    <source>
        <dbReference type="Proteomes" id="UP000015354"/>
    </source>
</evidence>